<proteinExistence type="predicted"/>
<reference evidence="1 2" key="1">
    <citation type="submission" date="2021-06" db="EMBL/GenBank/DDBJ databases">
        <title>Caerostris extrusa draft genome.</title>
        <authorList>
            <person name="Kono N."/>
            <person name="Arakawa K."/>
        </authorList>
    </citation>
    <scope>NUCLEOTIDE SEQUENCE [LARGE SCALE GENOMIC DNA]</scope>
</reference>
<comment type="caution">
    <text evidence="1">The sequence shown here is derived from an EMBL/GenBank/DDBJ whole genome shotgun (WGS) entry which is preliminary data.</text>
</comment>
<evidence type="ECO:0000313" key="2">
    <source>
        <dbReference type="Proteomes" id="UP001054945"/>
    </source>
</evidence>
<keyword evidence="2" id="KW-1185">Reference proteome</keyword>
<protein>
    <submittedName>
        <fullName evidence="1">Uncharacterized protein</fullName>
    </submittedName>
</protein>
<accession>A0AAV4TNJ9</accession>
<dbReference type="AlphaFoldDB" id="A0AAV4TNJ9"/>
<name>A0AAV4TNJ9_CAEEX</name>
<gene>
    <name evidence="1" type="ORF">CEXT_699541</name>
</gene>
<organism evidence="1 2">
    <name type="scientific">Caerostris extrusa</name>
    <name type="common">Bark spider</name>
    <name type="synonym">Caerostris bankana</name>
    <dbReference type="NCBI Taxonomy" id="172846"/>
    <lineage>
        <taxon>Eukaryota</taxon>
        <taxon>Metazoa</taxon>
        <taxon>Ecdysozoa</taxon>
        <taxon>Arthropoda</taxon>
        <taxon>Chelicerata</taxon>
        <taxon>Arachnida</taxon>
        <taxon>Araneae</taxon>
        <taxon>Araneomorphae</taxon>
        <taxon>Entelegynae</taxon>
        <taxon>Araneoidea</taxon>
        <taxon>Araneidae</taxon>
        <taxon>Caerostris</taxon>
    </lineage>
</organism>
<dbReference type="Proteomes" id="UP001054945">
    <property type="component" value="Unassembled WGS sequence"/>
</dbReference>
<sequence length="74" mass="8633">MQLAEMLRDERWEKQTLRLQIRLGRKPPSLIQSSSHECKACDGFSKALKDVCRETDEMNADKRDFVGRKAECFT</sequence>
<evidence type="ECO:0000313" key="1">
    <source>
        <dbReference type="EMBL" id="GIY46415.1"/>
    </source>
</evidence>
<dbReference type="EMBL" id="BPLR01011415">
    <property type="protein sequence ID" value="GIY46415.1"/>
    <property type="molecule type" value="Genomic_DNA"/>
</dbReference>